<feature type="region of interest" description="Disordered" evidence="6">
    <location>
        <begin position="906"/>
        <end position="1381"/>
    </location>
</feature>
<proteinExistence type="predicted"/>
<feature type="compositionally biased region" description="Basic and acidic residues" evidence="6">
    <location>
        <begin position="85"/>
        <end position="112"/>
    </location>
</feature>
<evidence type="ECO:0000259" key="7">
    <source>
        <dbReference type="PROSITE" id="PS50011"/>
    </source>
</evidence>
<evidence type="ECO:0000256" key="6">
    <source>
        <dbReference type="SAM" id="MobiDB-lite"/>
    </source>
</evidence>
<feature type="compositionally biased region" description="Low complexity" evidence="6">
    <location>
        <begin position="716"/>
        <end position="728"/>
    </location>
</feature>
<dbReference type="GO" id="GO:0005524">
    <property type="term" value="F:ATP binding"/>
    <property type="evidence" value="ECO:0007669"/>
    <property type="project" value="UniProtKB-KW"/>
</dbReference>
<name>A0AAW0BI95_9AGAR</name>
<dbReference type="PROSITE" id="PS51285">
    <property type="entry name" value="AGC_KINASE_CTER"/>
    <property type="match status" value="1"/>
</dbReference>
<dbReference type="CDD" id="cd05123">
    <property type="entry name" value="STKc_AGC"/>
    <property type="match status" value="1"/>
</dbReference>
<keyword evidence="3" id="KW-0547">Nucleotide-binding</keyword>
<dbReference type="InterPro" id="IPR008271">
    <property type="entry name" value="Ser/Thr_kinase_AS"/>
</dbReference>
<feature type="compositionally biased region" description="Polar residues" evidence="6">
    <location>
        <begin position="226"/>
        <end position="258"/>
    </location>
</feature>
<feature type="region of interest" description="Disordered" evidence="6">
    <location>
        <begin position="207"/>
        <end position="258"/>
    </location>
</feature>
<protein>
    <submittedName>
        <fullName evidence="9">Uncharacterized protein</fullName>
    </submittedName>
</protein>
<evidence type="ECO:0000256" key="1">
    <source>
        <dbReference type="ARBA" id="ARBA00022527"/>
    </source>
</evidence>
<reference evidence="9 10" key="1">
    <citation type="submission" date="2024-01" db="EMBL/GenBank/DDBJ databases">
        <title>A draft genome for a cacao thread blight-causing isolate of Paramarasmius palmivorus.</title>
        <authorList>
            <person name="Baruah I.K."/>
            <person name="Bukari Y."/>
            <person name="Amoako-Attah I."/>
            <person name="Meinhardt L.W."/>
            <person name="Bailey B.A."/>
            <person name="Cohen S.P."/>
        </authorList>
    </citation>
    <scope>NUCLEOTIDE SEQUENCE [LARGE SCALE GENOMIC DNA]</scope>
    <source>
        <strain evidence="9 10">GH-12</strain>
    </source>
</reference>
<dbReference type="SUPFAM" id="SSF56112">
    <property type="entry name" value="Protein kinase-like (PK-like)"/>
    <property type="match status" value="1"/>
</dbReference>
<organism evidence="9 10">
    <name type="scientific">Paramarasmius palmivorus</name>
    <dbReference type="NCBI Taxonomy" id="297713"/>
    <lineage>
        <taxon>Eukaryota</taxon>
        <taxon>Fungi</taxon>
        <taxon>Dikarya</taxon>
        <taxon>Basidiomycota</taxon>
        <taxon>Agaricomycotina</taxon>
        <taxon>Agaricomycetes</taxon>
        <taxon>Agaricomycetidae</taxon>
        <taxon>Agaricales</taxon>
        <taxon>Marasmiineae</taxon>
        <taxon>Marasmiaceae</taxon>
        <taxon>Paramarasmius</taxon>
    </lineage>
</organism>
<gene>
    <name evidence="9" type="ORF">VNI00_015720</name>
</gene>
<keyword evidence="4" id="KW-0418">Kinase</keyword>
<comment type="caution">
    <text evidence="9">The sequence shown here is derived from an EMBL/GenBank/DDBJ whole genome shotgun (WGS) entry which is preliminary data.</text>
</comment>
<dbReference type="PROSITE" id="PS50011">
    <property type="entry name" value="PROTEIN_KINASE_DOM"/>
    <property type="match status" value="1"/>
</dbReference>
<evidence type="ECO:0000256" key="3">
    <source>
        <dbReference type="ARBA" id="ARBA00022741"/>
    </source>
</evidence>
<feature type="compositionally biased region" description="Polar residues" evidence="6">
    <location>
        <begin position="1228"/>
        <end position="1247"/>
    </location>
</feature>
<dbReference type="SMART" id="SM00220">
    <property type="entry name" value="S_TKc"/>
    <property type="match status" value="1"/>
</dbReference>
<evidence type="ECO:0000256" key="5">
    <source>
        <dbReference type="ARBA" id="ARBA00022840"/>
    </source>
</evidence>
<dbReference type="PROSITE" id="PS00108">
    <property type="entry name" value="PROTEIN_KINASE_ST"/>
    <property type="match status" value="1"/>
</dbReference>
<feature type="region of interest" description="Disordered" evidence="6">
    <location>
        <begin position="60"/>
        <end position="112"/>
    </location>
</feature>
<dbReference type="Pfam" id="PF00069">
    <property type="entry name" value="Pkinase"/>
    <property type="match status" value="2"/>
</dbReference>
<feature type="compositionally biased region" description="Polar residues" evidence="6">
    <location>
        <begin position="375"/>
        <end position="384"/>
    </location>
</feature>
<sequence>MSVAATLTRSNNSQFQSSRFGLSVFGLNVNHKATSSRDSRRSLDSSRTVDTLTEQQDFYHHHHQLQPHPSRPGVVDSVTPSIPNQHRDAQDRRLDRSVSHRITRDKGKSKEQDIMNTAPRRHPVRVEADGPWSVSVAESPHDARSYSIYIKTPTHNLTLTRTAMELVDLHQKLQDTIPSAKLPALPLDPSTIPATTPAKRKSAFLNTLSRLASPSANKTGRRSSLARRTNNSSAAPSITASGLPSPAQSPSVEVNDPFQSFTNSNDIAASLPAPSVQATALASYLTTVSNMVGLRQTRVWRRFVRVRTDDLESVRVERAIKRVRSDLAGYTGIEKKDKKEEKEKSREEKENVVPTSTTDAMDVVHEKESTEKPTSHSQEQTVSGSGQGVDRDEVKPMEVDVTSDAATTDEPSKAAESQTDLTTTTSGVSTTSAIVVEPSTPRPSGDEPRTPSASQPSSLASSMSSVSASSSSAPMRSGNQRSQSADPDKRISRAFLSSATSTNRESGMSSTSQTETEDDSSTHNSQRRSRRKKRNDSDAALKEKKKSSRKVGVTDFEMLRVLGKGCAGKVLLVRHKATEDLYAMKAITKRHVLAHQELQHTLTEQAVLKRMANGPGDGKERDPFVVKLWWSFHDKENLFLVMDFHPGGDLATQLARWGRLGRDRARFYAAEIVEGVEGLHAAGVIYRDLKPENILIGGDGHIVLTDFGLSKEFPRRTSATTAPSTPSGTRDHENTQPPWMKGTNGVDLAVSNPTQSDMTSTFCGTAEYLAPEVIQGLPYSYEVDWWSFGTMLFEMLTGITPFWANNHSDMYVRVLQDELQFPDDRALDQDTKSLIRGLLQRNPALRLCEPRIKRHPYFSMIDWSHVYYKRYIPPYIPPIDPSVQGDTQNFDDTFLDMEPVLDEYIDENSETDQDQGQNTDTDRTDGEESNTTPSQSRSSSLRPQPNQPPQEEEESVDVFDGYSFKGRHSVILDDEEDSSEEEVTDEEEEESIHTNGDVLSGLENLSGLEPEVTKPVVEDEVAEPKTPEARPVVLPPEAESTPDAATPAIPPKDVAEIPDEVAPEALPAEPATIIVKEETPSRKSKEEPTPLESVPTAPAPSTTTPTSAAPPATPEKDVKTKPVETKPTVPPKGLLPPKANRNVRRKERSGIPALDRYLSDAGEDAEATERDDEDDDWDFVEMDDDGEDRNGKQGTSLFARGVVDKYRLAVFSRKASTPQRASVPRSASGMSKDSEVTPSESGDSPSPSVRRGRNAGLTFKKHPRQFLRPKSPAAPPSSFSGKSAKSLSYSTSATLSTRSSSGMLNSSSTSSTLPVTPSLKSKESALSMGARSQSSDNSGNGDAVADTNKEPEQKNKKLKKYKENAEKMFSIFSPSPRQPTS</sequence>
<dbReference type="InterPro" id="IPR011009">
    <property type="entry name" value="Kinase-like_dom_sf"/>
</dbReference>
<feature type="compositionally biased region" description="Basic residues" evidence="6">
    <location>
        <begin position="525"/>
        <end position="534"/>
    </location>
</feature>
<feature type="compositionally biased region" description="Low complexity" evidence="6">
    <location>
        <begin position="1268"/>
        <end position="1319"/>
    </location>
</feature>
<evidence type="ECO:0000256" key="2">
    <source>
        <dbReference type="ARBA" id="ARBA00022679"/>
    </source>
</evidence>
<dbReference type="Gene3D" id="1.10.510.10">
    <property type="entry name" value="Transferase(Phosphotransferase) domain 1"/>
    <property type="match status" value="1"/>
</dbReference>
<evidence type="ECO:0000313" key="10">
    <source>
        <dbReference type="Proteomes" id="UP001383192"/>
    </source>
</evidence>
<dbReference type="InterPro" id="IPR045270">
    <property type="entry name" value="STKc_AGC"/>
</dbReference>
<feature type="region of interest" description="Disordered" evidence="6">
    <location>
        <begin position="715"/>
        <end position="744"/>
    </location>
</feature>
<feature type="compositionally biased region" description="Low complexity" evidence="6">
    <location>
        <begin position="452"/>
        <end position="473"/>
    </location>
</feature>
<feature type="compositionally biased region" description="Low complexity" evidence="6">
    <location>
        <begin position="1095"/>
        <end position="1110"/>
    </location>
</feature>
<feature type="compositionally biased region" description="Low complexity" evidence="6">
    <location>
        <begin position="929"/>
        <end position="944"/>
    </location>
</feature>
<feature type="compositionally biased region" description="Polar residues" evidence="6">
    <location>
        <begin position="1330"/>
        <end position="1340"/>
    </location>
</feature>
<keyword evidence="2" id="KW-0808">Transferase</keyword>
<feature type="compositionally biased region" description="Basic and acidic residues" evidence="6">
    <location>
        <begin position="335"/>
        <end position="351"/>
    </location>
</feature>
<feature type="compositionally biased region" description="Basic and acidic residues" evidence="6">
    <location>
        <begin position="389"/>
        <end position="398"/>
    </location>
</feature>
<feature type="region of interest" description="Disordered" evidence="6">
    <location>
        <begin position="335"/>
        <end position="549"/>
    </location>
</feature>
<feature type="domain" description="AGC-kinase C-terminal" evidence="8">
    <location>
        <begin position="859"/>
        <end position="974"/>
    </location>
</feature>
<feature type="domain" description="Protein kinase" evidence="7">
    <location>
        <begin position="556"/>
        <end position="858"/>
    </location>
</feature>
<dbReference type="PANTHER" id="PTHR24351">
    <property type="entry name" value="RIBOSOMAL PROTEIN S6 KINASE"/>
    <property type="match status" value="1"/>
</dbReference>
<dbReference type="FunFam" id="3.30.200.20:FF:000743">
    <property type="entry name" value="Non-specific serine/threonine protein kinase"/>
    <property type="match status" value="1"/>
</dbReference>
<accession>A0AAW0BI95</accession>
<feature type="compositionally biased region" description="Basic and acidic residues" evidence="6">
    <location>
        <begin position="1114"/>
        <end position="1124"/>
    </location>
</feature>
<feature type="compositionally biased region" description="Polar residues" evidence="6">
    <location>
        <begin position="495"/>
        <end position="508"/>
    </location>
</feature>
<dbReference type="EMBL" id="JAYKXP010000107">
    <property type="protein sequence ID" value="KAK7026074.1"/>
    <property type="molecule type" value="Genomic_DNA"/>
</dbReference>
<feature type="compositionally biased region" description="Basic and acidic residues" evidence="6">
    <location>
        <begin position="1347"/>
        <end position="1366"/>
    </location>
</feature>
<keyword evidence="10" id="KW-1185">Reference proteome</keyword>
<dbReference type="InterPro" id="IPR000961">
    <property type="entry name" value="AGC-kinase_C"/>
</dbReference>
<evidence type="ECO:0000256" key="4">
    <source>
        <dbReference type="ARBA" id="ARBA00022777"/>
    </source>
</evidence>
<feature type="compositionally biased region" description="Polar residues" evidence="6">
    <location>
        <begin position="207"/>
        <end position="218"/>
    </location>
</feature>
<evidence type="ECO:0000313" key="9">
    <source>
        <dbReference type="EMBL" id="KAK7026074.1"/>
    </source>
</evidence>
<keyword evidence="1" id="KW-0723">Serine/threonine-protein kinase</keyword>
<dbReference type="InterPro" id="IPR000719">
    <property type="entry name" value="Prot_kinase_dom"/>
</dbReference>
<evidence type="ECO:0000259" key="8">
    <source>
        <dbReference type="PROSITE" id="PS51285"/>
    </source>
</evidence>
<dbReference type="GO" id="GO:0004674">
    <property type="term" value="F:protein serine/threonine kinase activity"/>
    <property type="evidence" value="ECO:0007669"/>
    <property type="project" value="UniProtKB-KW"/>
</dbReference>
<feature type="compositionally biased region" description="Basic and acidic residues" evidence="6">
    <location>
        <begin position="1075"/>
        <end position="1088"/>
    </location>
</feature>
<keyword evidence="5" id="KW-0067">ATP-binding</keyword>
<dbReference type="Gene3D" id="3.30.200.20">
    <property type="entry name" value="Phosphorylase Kinase, domain 1"/>
    <property type="match status" value="1"/>
</dbReference>
<dbReference type="SMART" id="SM00133">
    <property type="entry name" value="S_TK_X"/>
    <property type="match status" value="1"/>
</dbReference>
<feature type="compositionally biased region" description="Acidic residues" evidence="6">
    <location>
        <begin position="1161"/>
        <end position="1187"/>
    </location>
</feature>
<feature type="compositionally biased region" description="Polar residues" evidence="6">
    <location>
        <begin position="1372"/>
        <end position="1381"/>
    </location>
</feature>
<feature type="compositionally biased region" description="Acidic residues" evidence="6">
    <location>
        <begin position="972"/>
        <end position="990"/>
    </location>
</feature>
<feature type="compositionally biased region" description="Low complexity" evidence="6">
    <location>
        <begin position="417"/>
        <end position="432"/>
    </location>
</feature>
<feature type="compositionally biased region" description="Basic and acidic residues" evidence="6">
    <location>
        <begin position="362"/>
        <end position="374"/>
    </location>
</feature>
<dbReference type="Proteomes" id="UP001383192">
    <property type="component" value="Unassembled WGS sequence"/>
</dbReference>